<evidence type="ECO:0000256" key="2">
    <source>
        <dbReference type="ARBA" id="ARBA00021310"/>
    </source>
</evidence>
<evidence type="ECO:0000256" key="4">
    <source>
        <dbReference type="ARBA" id="ARBA00023172"/>
    </source>
</evidence>
<accession>A0A3B1CAZ5</accession>
<evidence type="ECO:0000259" key="7">
    <source>
        <dbReference type="Pfam" id="PF11967"/>
    </source>
</evidence>
<evidence type="ECO:0000313" key="8">
    <source>
        <dbReference type="EMBL" id="VAX27666.1"/>
    </source>
</evidence>
<keyword evidence="3" id="KW-0227">DNA damage</keyword>
<dbReference type="AlphaFoldDB" id="A0A3B1CAZ5"/>
<feature type="domain" description="DNA replication/recombination mediator RecO N-terminal" evidence="7">
    <location>
        <begin position="1"/>
        <end position="81"/>
    </location>
</feature>
<comment type="similarity">
    <text evidence="1">Belongs to the RecO family.</text>
</comment>
<keyword evidence="4" id="KW-0233">DNA recombination</keyword>
<organism evidence="8">
    <name type="scientific">hydrothermal vent metagenome</name>
    <dbReference type="NCBI Taxonomy" id="652676"/>
    <lineage>
        <taxon>unclassified sequences</taxon>
        <taxon>metagenomes</taxon>
        <taxon>ecological metagenomes</taxon>
    </lineage>
</organism>
<dbReference type="InterPro" id="IPR003717">
    <property type="entry name" value="RecO"/>
</dbReference>
<dbReference type="SUPFAM" id="SSF50249">
    <property type="entry name" value="Nucleic acid-binding proteins"/>
    <property type="match status" value="1"/>
</dbReference>
<protein>
    <recommendedName>
        <fullName evidence="2">DNA repair protein RecO</fullName>
    </recommendedName>
    <alternativeName>
        <fullName evidence="6">Recombination protein O</fullName>
    </alternativeName>
</protein>
<dbReference type="InterPro" id="IPR022572">
    <property type="entry name" value="DNA_rep/recomb_RecO_N"/>
</dbReference>
<dbReference type="PANTHER" id="PTHR33991">
    <property type="entry name" value="DNA REPAIR PROTEIN RECO"/>
    <property type="match status" value="1"/>
</dbReference>
<dbReference type="InterPro" id="IPR012340">
    <property type="entry name" value="NA-bd_OB-fold"/>
</dbReference>
<dbReference type="InterPro" id="IPR037278">
    <property type="entry name" value="ARFGAP/RecO"/>
</dbReference>
<dbReference type="GO" id="GO:0043590">
    <property type="term" value="C:bacterial nucleoid"/>
    <property type="evidence" value="ECO:0007669"/>
    <property type="project" value="TreeGrafter"/>
</dbReference>
<evidence type="ECO:0000256" key="5">
    <source>
        <dbReference type="ARBA" id="ARBA00023204"/>
    </source>
</evidence>
<dbReference type="InterPro" id="IPR042242">
    <property type="entry name" value="RecO_C"/>
</dbReference>
<evidence type="ECO:0000256" key="1">
    <source>
        <dbReference type="ARBA" id="ARBA00007452"/>
    </source>
</evidence>
<dbReference type="PANTHER" id="PTHR33991:SF1">
    <property type="entry name" value="DNA REPAIR PROTEIN RECO"/>
    <property type="match status" value="1"/>
</dbReference>
<sequence>MALFSTPAIVLGGIRLGEADKLVTFFTLTRGKLKGVAKGARRMKSRFGATLEPFTHCKLVVFDKGTEKLARIEQCDILHSFQSLREDWGGIERSSRMVDLVAQMTPDGQANIETFDLLLQGLFFLEEKKDPPLSVMLFISRLIACSGYQPHWETCLKCRLPFKPGKPEALYFSPGAGGALCAKCGKMHVPLIPMSQGTRAFLSASQKMDYERAHRLRPSLQIQKECEAIFKHTLSHITGKSTRRFTKNPGPTLGSARL</sequence>
<dbReference type="Pfam" id="PF11967">
    <property type="entry name" value="RecO_N"/>
    <property type="match status" value="1"/>
</dbReference>
<reference evidence="8" key="1">
    <citation type="submission" date="2018-06" db="EMBL/GenBank/DDBJ databases">
        <authorList>
            <person name="Zhirakovskaya E."/>
        </authorList>
    </citation>
    <scope>NUCLEOTIDE SEQUENCE</scope>
</reference>
<evidence type="ECO:0000256" key="3">
    <source>
        <dbReference type="ARBA" id="ARBA00022763"/>
    </source>
</evidence>
<dbReference type="SUPFAM" id="SSF57863">
    <property type="entry name" value="ArfGap/RecO-like zinc finger"/>
    <property type="match status" value="1"/>
</dbReference>
<dbReference type="EMBL" id="UOGF01000032">
    <property type="protein sequence ID" value="VAX27666.1"/>
    <property type="molecule type" value="Genomic_DNA"/>
</dbReference>
<dbReference type="NCBIfam" id="TIGR00613">
    <property type="entry name" value="reco"/>
    <property type="match status" value="1"/>
</dbReference>
<dbReference type="GO" id="GO:0006310">
    <property type="term" value="P:DNA recombination"/>
    <property type="evidence" value="ECO:0007669"/>
    <property type="project" value="UniProtKB-KW"/>
</dbReference>
<dbReference type="Gene3D" id="1.20.1440.120">
    <property type="entry name" value="Recombination protein O, C-terminal domain"/>
    <property type="match status" value="1"/>
</dbReference>
<dbReference type="HAMAP" id="MF_00201">
    <property type="entry name" value="RecO"/>
    <property type="match status" value="1"/>
</dbReference>
<dbReference type="Pfam" id="PF02565">
    <property type="entry name" value="RecO_C"/>
    <property type="match status" value="1"/>
</dbReference>
<dbReference type="GO" id="GO:0006302">
    <property type="term" value="P:double-strand break repair"/>
    <property type="evidence" value="ECO:0007669"/>
    <property type="project" value="TreeGrafter"/>
</dbReference>
<name>A0A3B1CAZ5_9ZZZZ</name>
<dbReference type="Gene3D" id="2.40.50.140">
    <property type="entry name" value="Nucleic acid-binding proteins"/>
    <property type="match status" value="1"/>
</dbReference>
<gene>
    <name evidence="8" type="ORF">MNBD_NITROSPIRAE01-1729</name>
</gene>
<evidence type="ECO:0000256" key="6">
    <source>
        <dbReference type="ARBA" id="ARBA00033409"/>
    </source>
</evidence>
<proteinExistence type="inferred from homology"/>
<keyword evidence="5" id="KW-0234">DNA repair</keyword>